<dbReference type="RefSeq" id="WP_015686500.1">
    <property type="nucleotide sequence ID" value="NC_017082.1"/>
</dbReference>
<evidence type="ECO:0000313" key="3">
    <source>
        <dbReference type="Proteomes" id="UP000007886"/>
    </source>
</evidence>
<gene>
    <name evidence="2" type="ORF">S23_40190</name>
</gene>
<dbReference type="KEGG" id="brs:S23_40190"/>
<sequence>MGSLDYPAMRMSIIVLILCSLALGAAAFLFVPTTQADAERTVTTEQAAADAGATVLPTDPKLSVEPK</sequence>
<name>A0AAI8QDB3_9BRAD</name>
<evidence type="ECO:0000256" key="1">
    <source>
        <dbReference type="SAM" id="MobiDB-lite"/>
    </source>
</evidence>
<feature type="region of interest" description="Disordered" evidence="1">
    <location>
        <begin position="42"/>
        <end position="67"/>
    </location>
</feature>
<reference evidence="2 3" key="1">
    <citation type="journal article" date="2012" name="Microbes Environ.">
        <title>Complete genome sequence of Bradyrhizobium sp. S23321: insights into symbiosis evolution in soil oligotrophs.</title>
        <authorList>
            <person name="Okubo T."/>
            <person name="Tsukui T."/>
            <person name="Maita H."/>
            <person name="Okamoto S."/>
            <person name="Oshima K."/>
            <person name="Fujisawa T."/>
            <person name="Saito A."/>
            <person name="Futamata H."/>
            <person name="Hattori R."/>
            <person name="Shimomura Y."/>
            <person name="Haruta S."/>
            <person name="Morimoto S."/>
            <person name="Wang Y."/>
            <person name="Sakai Y."/>
            <person name="Hattori M."/>
            <person name="Aizawa S."/>
            <person name="Nagashima K.V.P."/>
            <person name="Masuda S."/>
            <person name="Hattori T."/>
            <person name="Yamashita A."/>
            <person name="Bao Z."/>
            <person name="Hayatsu M."/>
            <person name="Kajiya-Kanegae H."/>
            <person name="Yoshinaga I."/>
            <person name="Sakamoto K."/>
            <person name="Toyota K."/>
            <person name="Nakao M."/>
            <person name="Kohara M."/>
            <person name="Anda M."/>
            <person name="Niwa R."/>
            <person name="Jung-Hwan P."/>
            <person name="Sameshima-Saito R."/>
            <person name="Tokuda S."/>
            <person name="Yamamoto S."/>
            <person name="Yamamoto S."/>
            <person name="Yokoyama T."/>
            <person name="Akutsu T."/>
            <person name="Nakamura Y."/>
            <person name="Nakahira-Yanaka Y."/>
            <person name="Takada Hoshino Y."/>
            <person name="Hirakawa H."/>
            <person name="Mitsui H."/>
            <person name="Terasawa K."/>
            <person name="Itakura M."/>
            <person name="Sato S."/>
            <person name="Ikeda-Ohtsubo W."/>
            <person name="Sakakura N."/>
            <person name="Kaminuma E."/>
            <person name="Minamisawa K."/>
        </authorList>
    </citation>
    <scope>NUCLEOTIDE SEQUENCE [LARGE SCALE GENOMIC DNA]</scope>
    <source>
        <strain evidence="2 3">S23321</strain>
    </source>
</reference>
<organism evidence="2 3">
    <name type="scientific">Bradyrhizobium cosmicum</name>
    <dbReference type="NCBI Taxonomy" id="1404864"/>
    <lineage>
        <taxon>Bacteria</taxon>
        <taxon>Pseudomonadati</taxon>
        <taxon>Pseudomonadota</taxon>
        <taxon>Alphaproteobacteria</taxon>
        <taxon>Hyphomicrobiales</taxon>
        <taxon>Nitrobacteraceae</taxon>
        <taxon>Bradyrhizobium</taxon>
    </lineage>
</organism>
<dbReference type="EMBL" id="AP012279">
    <property type="protein sequence ID" value="BAL77214.1"/>
    <property type="molecule type" value="Genomic_DNA"/>
</dbReference>
<dbReference type="AlphaFoldDB" id="A0AAI8QDB3"/>
<keyword evidence="3" id="KW-1185">Reference proteome</keyword>
<proteinExistence type="predicted"/>
<protein>
    <submittedName>
        <fullName evidence="2">Uncharacterized protein</fullName>
    </submittedName>
</protein>
<evidence type="ECO:0000313" key="2">
    <source>
        <dbReference type="EMBL" id="BAL77214.1"/>
    </source>
</evidence>
<accession>A0AAI8QDB3</accession>
<dbReference type="Proteomes" id="UP000007886">
    <property type="component" value="Chromosome"/>
</dbReference>